<dbReference type="SUPFAM" id="SSF53383">
    <property type="entry name" value="PLP-dependent transferases"/>
    <property type="match status" value="1"/>
</dbReference>
<evidence type="ECO:0000256" key="6">
    <source>
        <dbReference type="ARBA" id="ARBA00023004"/>
    </source>
</evidence>
<evidence type="ECO:0000313" key="11">
    <source>
        <dbReference type="Proteomes" id="UP000182237"/>
    </source>
</evidence>
<evidence type="ECO:0000313" key="10">
    <source>
        <dbReference type="EMBL" id="SDS14515.1"/>
    </source>
</evidence>
<keyword evidence="11" id="KW-1185">Reference proteome</keyword>
<keyword evidence="4" id="KW-0479">Metal-binding</keyword>
<dbReference type="eggNOG" id="COG1104">
    <property type="taxonomic scope" value="Bacteria"/>
</dbReference>
<evidence type="ECO:0000256" key="7">
    <source>
        <dbReference type="ARBA" id="ARBA00023014"/>
    </source>
</evidence>
<organism evidence="10 11">
    <name type="scientific">Corynebacterium timonense</name>
    <dbReference type="NCBI Taxonomy" id="441500"/>
    <lineage>
        <taxon>Bacteria</taxon>
        <taxon>Bacillati</taxon>
        <taxon>Actinomycetota</taxon>
        <taxon>Actinomycetes</taxon>
        <taxon>Mycobacteriales</taxon>
        <taxon>Corynebacteriaceae</taxon>
        <taxon>Corynebacterium</taxon>
    </lineage>
</organism>
<dbReference type="Gene3D" id="1.10.260.50">
    <property type="match status" value="1"/>
</dbReference>
<evidence type="ECO:0000256" key="3">
    <source>
        <dbReference type="ARBA" id="ARBA00022679"/>
    </source>
</evidence>
<dbReference type="STRING" id="1203190.GCA_000312345_02188"/>
<dbReference type="InterPro" id="IPR015422">
    <property type="entry name" value="PyrdxlP-dep_Trfase_small"/>
</dbReference>
<dbReference type="InterPro" id="IPR000192">
    <property type="entry name" value="Aminotrans_V_dom"/>
</dbReference>
<keyword evidence="6" id="KW-0408">Iron</keyword>
<dbReference type="Gene3D" id="3.90.1150.10">
    <property type="entry name" value="Aspartate Aminotransferase, domain 1"/>
    <property type="match status" value="1"/>
</dbReference>
<comment type="cofactor">
    <cofactor evidence="1">
        <name>pyridoxal 5'-phosphate</name>
        <dbReference type="ChEBI" id="CHEBI:597326"/>
    </cofactor>
</comment>
<evidence type="ECO:0000256" key="8">
    <source>
        <dbReference type="ARBA" id="ARBA00050776"/>
    </source>
</evidence>
<sequence length="372" mass="38194">MTYLDAAATAPLHPEAREAMLRVWDAGNANPSSVHSAGQWAAREVESAREQVAAAFGVRPDGVIFTAGGTEANNLGIIGRALAAPGTRRIYTTRVEHSSVLASCDYLARVHGFEVRYLPVDSDATVDTRPPADASLIAVGLANGEVGTVSDLGELPAAAPCHVDAVQAAANLPLSLGPSGWPGPNVASMAIASHKFGGPQGVGALILPRDVALEPVIHGGGQEAGRRSGTHNVAGIAGFAAAVTAHAARAGTRAVALMRSRDELIRAVEDGVPGLRLTGHREQRLPNHASFVVDGVSGEALLVALDVAGYAVSSGSACRAGQSEPSPVLLAMGVDADLARSALRFTLPAPLSSAEISRIVEVLRREVERANG</sequence>
<dbReference type="InterPro" id="IPR015424">
    <property type="entry name" value="PyrdxlP-dep_Trfase"/>
</dbReference>
<proteinExistence type="inferred from homology"/>
<dbReference type="AlphaFoldDB" id="A0A1H1PTP6"/>
<keyword evidence="5" id="KW-0663">Pyridoxal phosphate</keyword>
<keyword evidence="3" id="KW-0808">Transferase</keyword>
<dbReference type="OrthoDB" id="9808002at2"/>
<dbReference type="GO" id="GO:0051536">
    <property type="term" value="F:iron-sulfur cluster binding"/>
    <property type="evidence" value="ECO:0007669"/>
    <property type="project" value="UniProtKB-KW"/>
</dbReference>
<accession>A0A1H1PTP6</accession>
<dbReference type="RefSeq" id="WP_019194965.1">
    <property type="nucleotide sequence ID" value="NZ_LT629765.1"/>
</dbReference>
<dbReference type="PANTHER" id="PTHR11601">
    <property type="entry name" value="CYSTEINE DESULFURYLASE FAMILY MEMBER"/>
    <property type="match status" value="1"/>
</dbReference>
<protein>
    <submittedName>
        <fullName evidence="10">Cysteine desulfurase</fullName>
    </submittedName>
</protein>
<evidence type="ECO:0000256" key="4">
    <source>
        <dbReference type="ARBA" id="ARBA00022723"/>
    </source>
</evidence>
<dbReference type="GO" id="GO:0031071">
    <property type="term" value="F:cysteine desulfurase activity"/>
    <property type="evidence" value="ECO:0007669"/>
    <property type="project" value="UniProtKB-EC"/>
</dbReference>
<keyword evidence="7" id="KW-0411">Iron-sulfur</keyword>
<dbReference type="EMBL" id="LT629765">
    <property type="protein sequence ID" value="SDS14515.1"/>
    <property type="molecule type" value="Genomic_DNA"/>
</dbReference>
<comment type="similarity">
    <text evidence="2">Belongs to the class-V pyridoxal-phosphate-dependent aminotransferase family. NifS/IscS subfamily.</text>
</comment>
<dbReference type="Proteomes" id="UP000182237">
    <property type="component" value="Chromosome I"/>
</dbReference>
<gene>
    <name evidence="10" type="ORF">SAMN04488539_1100</name>
</gene>
<dbReference type="InterPro" id="IPR015421">
    <property type="entry name" value="PyrdxlP-dep_Trfase_major"/>
</dbReference>
<dbReference type="GO" id="GO:0046872">
    <property type="term" value="F:metal ion binding"/>
    <property type="evidence" value="ECO:0007669"/>
    <property type="project" value="UniProtKB-KW"/>
</dbReference>
<evidence type="ECO:0000256" key="1">
    <source>
        <dbReference type="ARBA" id="ARBA00001933"/>
    </source>
</evidence>
<comment type="catalytic activity">
    <reaction evidence="8">
        <text>(sulfur carrier)-H + L-cysteine = (sulfur carrier)-SH + L-alanine</text>
        <dbReference type="Rhea" id="RHEA:43892"/>
        <dbReference type="Rhea" id="RHEA-COMP:14737"/>
        <dbReference type="Rhea" id="RHEA-COMP:14739"/>
        <dbReference type="ChEBI" id="CHEBI:29917"/>
        <dbReference type="ChEBI" id="CHEBI:35235"/>
        <dbReference type="ChEBI" id="CHEBI:57972"/>
        <dbReference type="ChEBI" id="CHEBI:64428"/>
        <dbReference type="EC" id="2.8.1.7"/>
    </reaction>
</comment>
<feature type="domain" description="Aminotransferase class V" evidence="9">
    <location>
        <begin position="2"/>
        <end position="348"/>
    </location>
</feature>
<dbReference type="PANTHER" id="PTHR11601:SF34">
    <property type="entry name" value="CYSTEINE DESULFURASE"/>
    <property type="match status" value="1"/>
</dbReference>
<evidence type="ECO:0000259" key="9">
    <source>
        <dbReference type="Pfam" id="PF00266"/>
    </source>
</evidence>
<dbReference type="InterPro" id="IPR016454">
    <property type="entry name" value="Cysteine_dSase"/>
</dbReference>
<evidence type="ECO:0000256" key="5">
    <source>
        <dbReference type="ARBA" id="ARBA00022898"/>
    </source>
</evidence>
<dbReference type="Gene3D" id="3.40.640.10">
    <property type="entry name" value="Type I PLP-dependent aspartate aminotransferase-like (Major domain)"/>
    <property type="match status" value="1"/>
</dbReference>
<evidence type="ECO:0000256" key="2">
    <source>
        <dbReference type="ARBA" id="ARBA00006490"/>
    </source>
</evidence>
<dbReference type="Pfam" id="PF00266">
    <property type="entry name" value="Aminotran_5"/>
    <property type="match status" value="1"/>
</dbReference>
<reference evidence="10 11" key="1">
    <citation type="submission" date="2016-10" db="EMBL/GenBank/DDBJ databases">
        <authorList>
            <person name="de Groot N.N."/>
        </authorList>
    </citation>
    <scope>NUCLEOTIDE SEQUENCE [LARGE SCALE GENOMIC DNA]</scope>
    <source>
        <strain evidence="10 11">DSM 45434</strain>
    </source>
</reference>
<name>A0A1H1PTP6_9CORY</name>
<dbReference type="PIRSF" id="PIRSF005572">
    <property type="entry name" value="NifS"/>
    <property type="match status" value="1"/>
</dbReference>